<evidence type="ECO:0000256" key="6">
    <source>
        <dbReference type="ARBA" id="ARBA00022723"/>
    </source>
</evidence>
<dbReference type="InterPro" id="IPR012340">
    <property type="entry name" value="NA-bd_OB-fold"/>
</dbReference>
<dbReference type="FunFam" id="3.40.50.150:FF:000009">
    <property type="entry name" value="23S rRNA (Uracil(1939)-C(5))-methyltransferase RlmD"/>
    <property type="match status" value="1"/>
</dbReference>
<dbReference type="CDD" id="cd02440">
    <property type="entry name" value="AdoMet_MTases"/>
    <property type="match status" value="1"/>
</dbReference>
<dbReference type="EC" id="2.1.1.190" evidence="11"/>
<dbReference type="NCBIfam" id="NF009639">
    <property type="entry name" value="PRK13168.1"/>
    <property type="match status" value="1"/>
</dbReference>
<evidence type="ECO:0000256" key="8">
    <source>
        <dbReference type="ARBA" id="ARBA00023014"/>
    </source>
</evidence>
<dbReference type="InterPro" id="IPR030390">
    <property type="entry name" value="MeTrfase_TrmA_AS"/>
</dbReference>
<feature type="active site" description="Nucleophile" evidence="11 12">
    <location>
        <position position="405"/>
    </location>
</feature>
<gene>
    <name evidence="11" type="primary">rlmD</name>
    <name evidence="15" type="ORF">MT2528_0147</name>
    <name evidence="16" type="ORF">NVI5450_0132</name>
</gene>
<keyword evidence="2 11" id="KW-0698">rRNA processing</keyword>
<evidence type="ECO:0000256" key="10">
    <source>
        <dbReference type="ARBA" id="ARBA00059995"/>
    </source>
</evidence>
<dbReference type="Proteomes" id="UP000182660">
    <property type="component" value="Unassembled WGS sequence"/>
</dbReference>
<evidence type="ECO:0000256" key="7">
    <source>
        <dbReference type="ARBA" id="ARBA00023004"/>
    </source>
</evidence>
<dbReference type="GO" id="GO:0070475">
    <property type="term" value="P:rRNA base methylation"/>
    <property type="evidence" value="ECO:0007669"/>
    <property type="project" value="TreeGrafter"/>
</dbReference>
<dbReference type="SUPFAM" id="SSF50249">
    <property type="entry name" value="Nucleic acid-binding proteins"/>
    <property type="match status" value="1"/>
</dbReference>
<keyword evidence="7 11" id="KW-0408">Iron</keyword>
<evidence type="ECO:0000256" key="11">
    <source>
        <dbReference type="HAMAP-Rule" id="MF_01010"/>
    </source>
</evidence>
<dbReference type="PROSITE" id="PS01231">
    <property type="entry name" value="TRMA_2"/>
    <property type="match status" value="1"/>
</dbReference>
<dbReference type="Gene3D" id="2.40.50.1070">
    <property type="match status" value="1"/>
</dbReference>
<comment type="catalytic activity">
    <reaction evidence="9 11">
        <text>uridine(1939) in 23S rRNA + S-adenosyl-L-methionine = 5-methyluridine(1939) in 23S rRNA + S-adenosyl-L-homocysteine + H(+)</text>
        <dbReference type="Rhea" id="RHEA:42908"/>
        <dbReference type="Rhea" id="RHEA-COMP:10278"/>
        <dbReference type="Rhea" id="RHEA-COMP:10279"/>
        <dbReference type="ChEBI" id="CHEBI:15378"/>
        <dbReference type="ChEBI" id="CHEBI:57856"/>
        <dbReference type="ChEBI" id="CHEBI:59789"/>
        <dbReference type="ChEBI" id="CHEBI:65315"/>
        <dbReference type="ChEBI" id="CHEBI:74447"/>
        <dbReference type="EC" id="2.1.1.190"/>
    </reaction>
</comment>
<feature type="binding site" evidence="11">
    <location>
        <position position="95"/>
    </location>
    <ligand>
        <name>[4Fe-4S] cluster</name>
        <dbReference type="ChEBI" id="CHEBI:49883"/>
    </ligand>
</feature>
<evidence type="ECO:0000256" key="5">
    <source>
        <dbReference type="ARBA" id="ARBA00022691"/>
    </source>
</evidence>
<dbReference type="InterPro" id="IPR001566">
    <property type="entry name" value="23S_rRNA_MeTrfase_RlmD"/>
</dbReference>
<evidence type="ECO:0000313" key="18">
    <source>
        <dbReference type="Proteomes" id="UP000183794"/>
    </source>
</evidence>
<dbReference type="Gene3D" id="3.40.50.150">
    <property type="entry name" value="Vaccinia Virus protein VP39"/>
    <property type="match status" value="1"/>
</dbReference>
<feature type="binding site" evidence="11 12">
    <location>
        <position position="379"/>
    </location>
    <ligand>
        <name>S-adenosyl-L-methionine</name>
        <dbReference type="ChEBI" id="CHEBI:59789"/>
    </ligand>
</feature>
<evidence type="ECO:0000256" key="2">
    <source>
        <dbReference type="ARBA" id="ARBA00022552"/>
    </source>
</evidence>
<dbReference type="GO" id="GO:0005506">
    <property type="term" value="F:iron ion binding"/>
    <property type="evidence" value="ECO:0007669"/>
    <property type="project" value="UniProtKB-UniRule"/>
</dbReference>
<dbReference type="EMBL" id="FPLD01000005">
    <property type="protein sequence ID" value="SGY82287.1"/>
    <property type="molecule type" value="Genomic_DNA"/>
</dbReference>
<organism evidence="16 18">
    <name type="scientific">Moritella viscosa</name>
    <dbReference type="NCBI Taxonomy" id="80854"/>
    <lineage>
        <taxon>Bacteria</taxon>
        <taxon>Pseudomonadati</taxon>
        <taxon>Pseudomonadota</taxon>
        <taxon>Gammaproteobacteria</taxon>
        <taxon>Alteromonadales</taxon>
        <taxon>Moritellaceae</taxon>
        <taxon>Moritella</taxon>
    </lineage>
</organism>
<evidence type="ECO:0000256" key="12">
    <source>
        <dbReference type="PROSITE-ProRule" id="PRU01024"/>
    </source>
</evidence>
<evidence type="ECO:0000313" key="17">
    <source>
        <dbReference type="Proteomes" id="UP000182660"/>
    </source>
</evidence>
<feature type="domain" description="TRAM" evidence="14">
    <location>
        <begin position="15"/>
        <end position="73"/>
    </location>
</feature>
<dbReference type="FunFam" id="2.40.50.140:FF:000097">
    <property type="entry name" value="23S rRNA (uracil(1939)-C(5))-methyltransferase RlmD"/>
    <property type="match status" value="1"/>
</dbReference>
<keyword evidence="8 11" id="KW-0411">Iron-sulfur</keyword>
<keyword evidence="6 11" id="KW-0479">Metal-binding</keyword>
<keyword evidence="5 11" id="KW-0949">S-adenosyl-L-methionine</keyword>
<dbReference type="Gene3D" id="2.40.50.140">
    <property type="entry name" value="Nucleic acid-binding proteins"/>
    <property type="match status" value="1"/>
</dbReference>
<evidence type="ECO:0000256" key="13">
    <source>
        <dbReference type="PROSITE-ProRule" id="PRU10015"/>
    </source>
</evidence>
<evidence type="ECO:0000256" key="3">
    <source>
        <dbReference type="ARBA" id="ARBA00022603"/>
    </source>
</evidence>
<keyword evidence="4 11" id="KW-0808">Transferase</keyword>
<dbReference type="GO" id="GO:0051539">
    <property type="term" value="F:4 iron, 4 sulfur cluster binding"/>
    <property type="evidence" value="ECO:0007669"/>
    <property type="project" value="UniProtKB-KW"/>
</dbReference>
<dbReference type="PROSITE" id="PS51687">
    <property type="entry name" value="SAM_MT_RNA_M5U"/>
    <property type="match status" value="1"/>
</dbReference>
<feature type="binding site" evidence="11">
    <location>
        <position position="358"/>
    </location>
    <ligand>
        <name>S-adenosyl-L-methionine</name>
        <dbReference type="ChEBI" id="CHEBI:59789"/>
    </ligand>
</feature>
<feature type="active site" evidence="13">
    <location>
        <position position="405"/>
    </location>
</feature>
<evidence type="ECO:0000259" key="14">
    <source>
        <dbReference type="PROSITE" id="PS50926"/>
    </source>
</evidence>
<dbReference type="PROSITE" id="PS50926">
    <property type="entry name" value="TRAM"/>
    <property type="match status" value="1"/>
</dbReference>
<feature type="binding site" evidence="11">
    <location>
        <position position="92"/>
    </location>
    <ligand>
        <name>[4Fe-4S] cluster</name>
        <dbReference type="ChEBI" id="CHEBI:49883"/>
    </ligand>
</feature>
<feature type="binding site" evidence="11 12">
    <location>
        <position position="331"/>
    </location>
    <ligand>
        <name>S-adenosyl-L-methionine</name>
        <dbReference type="ChEBI" id="CHEBI:59789"/>
    </ligand>
</feature>
<keyword evidence="3 11" id="KW-0489">Methyltransferase</keyword>
<feature type="binding site" evidence="11 12">
    <location>
        <position position="310"/>
    </location>
    <ligand>
        <name>S-adenosyl-L-methionine</name>
        <dbReference type="ChEBI" id="CHEBI:59789"/>
    </ligand>
</feature>
<dbReference type="SUPFAM" id="SSF53335">
    <property type="entry name" value="S-adenosyl-L-methionine-dependent methyltransferases"/>
    <property type="match status" value="1"/>
</dbReference>
<comment type="similarity">
    <text evidence="11">Belongs to the class I-like SAM-binding methyltransferase superfamily. RNA M5U methyltransferase family. RlmD subfamily.</text>
</comment>
<evidence type="ECO:0000256" key="1">
    <source>
        <dbReference type="ARBA" id="ARBA00022485"/>
    </source>
</evidence>
<dbReference type="GO" id="GO:0003723">
    <property type="term" value="F:RNA binding"/>
    <property type="evidence" value="ECO:0007669"/>
    <property type="project" value="InterPro"/>
</dbReference>
<dbReference type="HAMAP" id="MF_01010">
    <property type="entry name" value="23SrRNA_methyltr_RlmD"/>
    <property type="match status" value="1"/>
</dbReference>
<reference evidence="15 17" key="2">
    <citation type="submission" date="2016-11" db="EMBL/GenBank/DDBJ databases">
        <authorList>
            <person name="Klemetsen T."/>
        </authorList>
    </citation>
    <scope>NUCLEOTIDE SEQUENCE [LARGE SCALE GENOMIC DNA]</scope>
    <source>
        <strain evidence="15">MT 2528</strain>
    </source>
</reference>
<dbReference type="Pfam" id="PF05958">
    <property type="entry name" value="tRNA_U5-meth_tr"/>
    <property type="match status" value="1"/>
</dbReference>
<dbReference type="PROSITE" id="PS01230">
    <property type="entry name" value="TRMA_1"/>
    <property type="match status" value="1"/>
</dbReference>
<accession>A0A1K9YKD5</accession>
<evidence type="ECO:0000313" key="16">
    <source>
        <dbReference type="EMBL" id="SGY82287.1"/>
    </source>
</evidence>
<reference evidence="16 18" key="1">
    <citation type="submission" date="2016-11" db="EMBL/GenBank/DDBJ databases">
        <authorList>
            <person name="Jaros S."/>
            <person name="Januszkiewicz K."/>
            <person name="Wedrychowicz H."/>
        </authorList>
    </citation>
    <scope>NUCLEOTIDE SEQUENCE [LARGE SCALE GENOMIC DNA]</scope>
    <source>
        <strain evidence="16">NVI 5450</strain>
    </source>
</reference>
<feature type="binding site" evidence="11">
    <location>
        <position position="315"/>
    </location>
    <ligand>
        <name>S-adenosyl-L-methionine</name>
        <dbReference type="ChEBI" id="CHEBI:59789"/>
    </ligand>
</feature>
<feature type="binding site" evidence="11 12">
    <location>
        <position position="281"/>
    </location>
    <ligand>
        <name>S-adenosyl-L-methionine</name>
        <dbReference type="ChEBI" id="CHEBI:59789"/>
    </ligand>
</feature>
<keyword evidence="17" id="KW-1185">Reference proteome</keyword>
<sequence length="448" mass="50134">MYINMAQIFKAKKVQKTPSKAVEITIEKLDHQGLGLGRLDGKAVFVAGGLPGERVSVNIIEQKKQYAKAILRKVITPSEQRIEPACLHYAMCGGCSLQTLDSHVQANYKQTALFSLLQNFSKNDDIEFAEPILSKPWQYRRTARLSVMFDRKAKQLVFGFRERNSKSLVAINQCPVLVPALSALIQPLRELLATLSVRRDLGHIELFAVDSGIICLFRILKPLKDKDQALLQAFAGEHQLSIYLQPEPESILKLTPDTPAAWYQLADGEFELSFTPGNFIQVNPVVNNQMVAQALDWLDLSPEDRVLDLFCGGGNFSLPVARLCHSVVGVEGVDEMVRQAQVNAIANNVDNTQFYQADLSTDFSKLSWAKSRFDKVLLDPARAGAAETVQYLHKLKVNKIVYVSCNPATLARDSKLLMEKHYKLTRLGMIDMFPQTGHVESMALFERV</sequence>
<evidence type="ECO:0000313" key="15">
    <source>
        <dbReference type="EMBL" id="SGY81932.1"/>
    </source>
</evidence>
<dbReference type="PANTHER" id="PTHR11061:SF49">
    <property type="entry name" value="23S RRNA (URACIL(1939)-C(5))-METHYLTRANSFERASE RLMD"/>
    <property type="match status" value="1"/>
</dbReference>
<name>A0A1K9YKD5_9GAMM</name>
<dbReference type="InterPro" id="IPR029063">
    <property type="entry name" value="SAM-dependent_MTases_sf"/>
</dbReference>
<dbReference type="Proteomes" id="UP000183794">
    <property type="component" value="Unassembled WGS sequence"/>
</dbReference>
<dbReference type="GO" id="GO:0070041">
    <property type="term" value="F:rRNA (uridine-C5-)-methyltransferase activity"/>
    <property type="evidence" value="ECO:0007669"/>
    <property type="project" value="UniProtKB-UniRule"/>
</dbReference>
<dbReference type="AlphaFoldDB" id="A0A1K9YKD5"/>
<dbReference type="InterPro" id="IPR030391">
    <property type="entry name" value="MeTrfase_TrmA_CS"/>
</dbReference>
<dbReference type="EMBL" id="FPLJ01000005">
    <property type="protein sequence ID" value="SGY81932.1"/>
    <property type="molecule type" value="Genomic_DNA"/>
</dbReference>
<evidence type="ECO:0000256" key="4">
    <source>
        <dbReference type="ARBA" id="ARBA00022679"/>
    </source>
</evidence>
<keyword evidence="1 11" id="KW-0004">4Fe-4S</keyword>
<dbReference type="Pfam" id="PF01938">
    <property type="entry name" value="TRAM"/>
    <property type="match status" value="1"/>
</dbReference>
<comment type="function">
    <text evidence="10 11">Catalyzes the formation of 5-methyl-uridine at position 1939 (m5U1939) in 23S rRNA.</text>
</comment>
<protein>
    <recommendedName>
        <fullName evidence="11">23S rRNA (uracil(1939)-C(5))-methyltransferase RlmD</fullName>
        <ecNumber evidence="11">2.1.1.190</ecNumber>
    </recommendedName>
    <alternativeName>
        <fullName evidence="11">23S rRNA(m5U1939)-methyltransferase</fullName>
    </alternativeName>
</protein>
<dbReference type="InterPro" id="IPR010280">
    <property type="entry name" value="U5_MeTrfase_fam"/>
</dbReference>
<dbReference type="NCBIfam" id="TIGR00479">
    <property type="entry name" value="rumA"/>
    <property type="match status" value="1"/>
</dbReference>
<dbReference type="PANTHER" id="PTHR11061">
    <property type="entry name" value="RNA M5U METHYLTRANSFERASE"/>
    <property type="match status" value="1"/>
</dbReference>
<feature type="binding site" evidence="11">
    <location>
        <position position="174"/>
    </location>
    <ligand>
        <name>[4Fe-4S] cluster</name>
        <dbReference type="ChEBI" id="CHEBI:49883"/>
    </ligand>
</feature>
<proteinExistence type="inferred from homology"/>
<dbReference type="InterPro" id="IPR002792">
    <property type="entry name" value="TRAM_dom"/>
</dbReference>
<feature type="binding site" evidence="11">
    <location>
        <position position="86"/>
    </location>
    <ligand>
        <name>[4Fe-4S] cluster</name>
        <dbReference type="ChEBI" id="CHEBI:49883"/>
    </ligand>
</feature>
<evidence type="ECO:0000256" key="9">
    <source>
        <dbReference type="ARBA" id="ARBA00052756"/>
    </source>
</evidence>